<evidence type="ECO:0000256" key="1">
    <source>
        <dbReference type="ARBA" id="ARBA00007699"/>
    </source>
</evidence>
<feature type="domain" description="Obg" evidence="7">
    <location>
        <begin position="51"/>
        <end position="206"/>
    </location>
</feature>
<dbReference type="InterPro" id="IPR045086">
    <property type="entry name" value="OBG_GTPase"/>
</dbReference>
<dbReference type="GO" id="GO:0005739">
    <property type="term" value="C:mitochondrion"/>
    <property type="evidence" value="ECO:0007669"/>
    <property type="project" value="TreeGrafter"/>
</dbReference>
<dbReference type="PRINTS" id="PR00326">
    <property type="entry name" value="GTP1OBG"/>
</dbReference>
<dbReference type="PROSITE" id="PS51883">
    <property type="entry name" value="OBG"/>
    <property type="match status" value="1"/>
</dbReference>
<dbReference type="Gene3D" id="2.70.210.12">
    <property type="entry name" value="GTP1/OBG domain"/>
    <property type="match status" value="1"/>
</dbReference>
<evidence type="ECO:0000256" key="3">
    <source>
        <dbReference type="ARBA" id="ARBA00022741"/>
    </source>
</evidence>
<sequence length="382" mass="42632">MHTMLTWCRWHYLLRIASCRVHPLRRHTVEVRTRLITELKAVEKSQKRKSLQFMDYRRVFSKGGNGGNGCVSFLSLFANEFAGPDGGDGGNGGHVIFQADTNITSLSHVKSQLQAEHGENGRNKNCYGKSGKHLIVKVPVGTQFKDETFKMLADLYHHGDMFVGARGGGGGKGNRFFMSAHNTMPTSYEEGGRGQQRLLHVELRVIAHVGLVGFPNAGKSSLLRVLSRARPKVAAYPFTTLRPHIGIIEYEDHEQVAVADIPGLIPGAHLNHGLGIDFLKHIERCVCLLYVIDLSMSDPVQQLAALRFELDQYKEGLSSRPHAIVANKIDLPNADKNLATLREAANDLAIFPISAKHRLCIEPLLRHIWQLYCEYNDNNTKK</sequence>
<evidence type="ECO:0008006" key="10">
    <source>
        <dbReference type="Google" id="ProtNLM"/>
    </source>
</evidence>
<dbReference type="GO" id="GO:0003924">
    <property type="term" value="F:GTPase activity"/>
    <property type="evidence" value="ECO:0007669"/>
    <property type="project" value="InterPro"/>
</dbReference>
<feature type="chain" id="PRO_5041918065" description="Mitochondrial ribosome-associated GTPase 2" evidence="5">
    <location>
        <begin position="20"/>
        <end position="382"/>
    </location>
</feature>
<dbReference type="GO" id="GO:0042254">
    <property type="term" value="P:ribosome biogenesis"/>
    <property type="evidence" value="ECO:0007669"/>
    <property type="project" value="UniProtKB-UniRule"/>
</dbReference>
<dbReference type="EMBL" id="JAODUP010000037">
    <property type="protein sequence ID" value="KAK2166629.1"/>
    <property type="molecule type" value="Genomic_DNA"/>
</dbReference>
<keyword evidence="9" id="KW-1185">Reference proteome</keyword>
<dbReference type="Proteomes" id="UP001208570">
    <property type="component" value="Unassembled WGS sequence"/>
</dbReference>
<dbReference type="InterPro" id="IPR006073">
    <property type="entry name" value="GTP-bd"/>
</dbReference>
<dbReference type="GO" id="GO:0005525">
    <property type="term" value="F:GTP binding"/>
    <property type="evidence" value="ECO:0007669"/>
    <property type="project" value="UniProtKB-KW"/>
</dbReference>
<dbReference type="InterPro" id="IPR036726">
    <property type="entry name" value="GTP1_OBG_dom_sf"/>
</dbReference>
<reference evidence="8" key="1">
    <citation type="journal article" date="2023" name="Mol. Biol. Evol.">
        <title>Third-Generation Sequencing Reveals the Adaptive Role of the Epigenome in Three Deep-Sea Polychaetes.</title>
        <authorList>
            <person name="Perez M."/>
            <person name="Aroh O."/>
            <person name="Sun Y."/>
            <person name="Lan Y."/>
            <person name="Juniper S.K."/>
            <person name="Young C.R."/>
            <person name="Angers B."/>
            <person name="Qian P.Y."/>
        </authorList>
    </citation>
    <scope>NUCLEOTIDE SEQUENCE</scope>
    <source>
        <strain evidence="8">P08H-3</strain>
    </source>
</reference>
<dbReference type="SUPFAM" id="SSF82051">
    <property type="entry name" value="Obg GTP-binding protein N-terminal domain"/>
    <property type="match status" value="1"/>
</dbReference>
<dbReference type="GO" id="GO:0000287">
    <property type="term" value="F:magnesium ion binding"/>
    <property type="evidence" value="ECO:0007669"/>
    <property type="project" value="InterPro"/>
</dbReference>
<dbReference type="HAMAP" id="MF_01454">
    <property type="entry name" value="GTPase_Obg"/>
    <property type="match status" value="1"/>
</dbReference>
<dbReference type="CDD" id="cd01898">
    <property type="entry name" value="Obg"/>
    <property type="match status" value="1"/>
</dbReference>
<evidence type="ECO:0000256" key="2">
    <source>
        <dbReference type="ARBA" id="ARBA00022517"/>
    </source>
</evidence>
<gene>
    <name evidence="8" type="ORF">LSH36_37g10049</name>
</gene>
<dbReference type="Gene3D" id="3.40.50.300">
    <property type="entry name" value="P-loop containing nucleotide triphosphate hydrolases"/>
    <property type="match status" value="1"/>
</dbReference>
<dbReference type="InterPro" id="IPR027417">
    <property type="entry name" value="P-loop_NTPase"/>
</dbReference>
<dbReference type="InterPro" id="IPR005225">
    <property type="entry name" value="Small_GTP-bd"/>
</dbReference>
<keyword evidence="3" id="KW-0547">Nucleotide-binding</keyword>
<feature type="signal peptide" evidence="5">
    <location>
        <begin position="1"/>
        <end position="19"/>
    </location>
</feature>
<dbReference type="SUPFAM" id="SSF52540">
    <property type="entry name" value="P-loop containing nucleoside triphosphate hydrolases"/>
    <property type="match status" value="1"/>
</dbReference>
<feature type="domain" description="OBG-type G" evidence="6">
    <location>
        <begin position="207"/>
        <end position="373"/>
    </location>
</feature>
<keyword evidence="5" id="KW-0732">Signal</keyword>
<evidence type="ECO:0000313" key="9">
    <source>
        <dbReference type="Proteomes" id="UP001208570"/>
    </source>
</evidence>
<evidence type="ECO:0000256" key="4">
    <source>
        <dbReference type="ARBA" id="ARBA00023134"/>
    </source>
</evidence>
<name>A0AAD9NGT9_9ANNE</name>
<dbReference type="PIRSF" id="PIRSF002401">
    <property type="entry name" value="GTP_bd_Obg/CgtA"/>
    <property type="match status" value="1"/>
</dbReference>
<dbReference type="NCBIfam" id="NF008956">
    <property type="entry name" value="PRK12299.1"/>
    <property type="match status" value="1"/>
</dbReference>
<proteinExistence type="inferred from homology"/>
<dbReference type="PROSITE" id="PS51710">
    <property type="entry name" value="G_OBG"/>
    <property type="match status" value="1"/>
</dbReference>
<keyword evidence="2" id="KW-0690">Ribosome biogenesis</keyword>
<dbReference type="AlphaFoldDB" id="A0AAD9NGT9"/>
<organism evidence="8 9">
    <name type="scientific">Paralvinella palmiformis</name>
    <dbReference type="NCBI Taxonomy" id="53620"/>
    <lineage>
        <taxon>Eukaryota</taxon>
        <taxon>Metazoa</taxon>
        <taxon>Spiralia</taxon>
        <taxon>Lophotrochozoa</taxon>
        <taxon>Annelida</taxon>
        <taxon>Polychaeta</taxon>
        <taxon>Sedentaria</taxon>
        <taxon>Canalipalpata</taxon>
        <taxon>Terebellida</taxon>
        <taxon>Terebelliformia</taxon>
        <taxon>Alvinellidae</taxon>
        <taxon>Paralvinella</taxon>
    </lineage>
</organism>
<dbReference type="PANTHER" id="PTHR11702">
    <property type="entry name" value="DEVELOPMENTALLY REGULATED GTP-BINDING PROTEIN-RELATED"/>
    <property type="match status" value="1"/>
</dbReference>
<dbReference type="InterPro" id="IPR006169">
    <property type="entry name" value="GTP1_OBG_dom"/>
</dbReference>
<evidence type="ECO:0000256" key="5">
    <source>
        <dbReference type="SAM" id="SignalP"/>
    </source>
</evidence>
<evidence type="ECO:0000313" key="8">
    <source>
        <dbReference type="EMBL" id="KAK2166629.1"/>
    </source>
</evidence>
<protein>
    <recommendedName>
        <fullName evidence="10">Mitochondrial ribosome-associated GTPase 2</fullName>
    </recommendedName>
</protein>
<dbReference type="NCBIfam" id="TIGR02729">
    <property type="entry name" value="Obg_CgtA"/>
    <property type="match status" value="1"/>
</dbReference>
<dbReference type="Pfam" id="PF01018">
    <property type="entry name" value="GTP1_OBG"/>
    <property type="match status" value="1"/>
</dbReference>
<dbReference type="NCBIfam" id="TIGR00231">
    <property type="entry name" value="small_GTP"/>
    <property type="match status" value="1"/>
</dbReference>
<evidence type="ECO:0000259" key="7">
    <source>
        <dbReference type="PROSITE" id="PS51883"/>
    </source>
</evidence>
<dbReference type="FunFam" id="2.70.210.12:FF:000001">
    <property type="entry name" value="GTPase Obg"/>
    <property type="match status" value="1"/>
</dbReference>
<comment type="caution">
    <text evidence="8">The sequence shown here is derived from an EMBL/GenBank/DDBJ whole genome shotgun (WGS) entry which is preliminary data.</text>
</comment>
<dbReference type="PANTHER" id="PTHR11702:SF31">
    <property type="entry name" value="MITOCHONDRIAL RIBOSOME-ASSOCIATED GTPASE 2"/>
    <property type="match status" value="1"/>
</dbReference>
<comment type="similarity">
    <text evidence="1">Belongs to the TRAFAC class OBG-HflX-like GTPase superfamily. OBG GTPase family.</text>
</comment>
<keyword evidence="4" id="KW-0342">GTP-binding</keyword>
<dbReference type="InterPro" id="IPR031167">
    <property type="entry name" value="G_OBG"/>
</dbReference>
<evidence type="ECO:0000259" key="6">
    <source>
        <dbReference type="PROSITE" id="PS51710"/>
    </source>
</evidence>
<dbReference type="Pfam" id="PF01926">
    <property type="entry name" value="MMR_HSR1"/>
    <property type="match status" value="1"/>
</dbReference>
<dbReference type="InterPro" id="IPR014100">
    <property type="entry name" value="GTP-bd_Obg/CgtA"/>
</dbReference>
<accession>A0AAD9NGT9</accession>